<gene>
    <name evidence="6" type="ORF">MUB52_01355</name>
</gene>
<dbReference type="EMBL" id="JALIEB010000001">
    <property type="protein sequence ID" value="MCV3270064.1"/>
    <property type="molecule type" value="Genomic_DNA"/>
</dbReference>
<dbReference type="PANTHER" id="PTHR47506:SF1">
    <property type="entry name" value="HTH-TYPE TRANSCRIPTIONAL REGULATOR YJDC"/>
    <property type="match status" value="1"/>
</dbReference>
<dbReference type="RefSeq" id="WP_263842385.1">
    <property type="nucleotide sequence ID" value="NZ_JALIEB010000001.1"/>
</dbReference>
<keyword evidence="2 4" id="KW-0238">DNA-binding</keyword>
<organism evidence="6 7">
    <name type="scientific">Roseobacter sinensis</name>
    <dbReference type="NCBI Taxonomy" id="2931391"/>
    <lineage>
        <taxon>Bacteria</taxon>
        <taxon>Pseudomonadati</taxon>
        <taxon>Pseudomonadota</taxon>
        <taxon>Alphaproteobacteria</taxon>
        <taxon>Rhodobacterales</taxon>
        <taxon>Roseobacteraceae</taxon>
        <taxon>Roseobacter</taxon>
    </lineage>
</organism>
<dbReference type="InterPro" id="IPR036271">
    <property type="entry name" value="Tet_transcr_reg_TetR-rel_C_sf"/>
</dbReference>
<dbReference type="Gene3D" id="1.10.10.60">
    <property type="entry name" value="Homeodomain-like"/>
    <property type="match status" value="1"/>
</dbReference>
<evidence type="ECO:0000313" key="6">
    <source>
        <dbReference type="EMBL" id="MCV3270064.1"/>
    </source>
</evidence>
<keyword evidence="7" id="KW-1185">Reference proteome</keyword>
<evidence type="ECO:0000313" key="7">
    <source>
        <dbReference type="Proteomes" id="UP001208690"/>
    </source>
</evidence>
<feature type="DNA-binding region" description="H-T-H motif" evidence="4">
    <location>
        <begin position="40"/>
        <end position="59"/>
    </location>
</feature>
<reference evidence="6 7" key="1">
    <citation type="submission" date="2022-04" db="EMBL/GenBank/DDBJ databases">
        <title>Roseobacter sp. WL0113 is a bacterium isolated from neritic sediment.</title>
        <authorList>
            <person name="Wang L."/>
            <person name="He W."/>
            <person name="Zhang D.-F."/>
        </authorList>
    </citation>
    <scope>NUCLEOTIDE SEQUENCE [LARGE SCALE GENOMIC DNA]</scope>
    <source>
        <strain evidence="6 7">WL0113</strain>
    </source>
</reference>
<comment type="caution">
    <text evidence="6">The sequence shown here is derived from an EMBL/GenBank/DDBJ whole genome shotgun (WGS) entry which is preliminary data.</text>
</comment>
<name>A0ABT3B909_9RHOB</name>
<dbReference type="Proteomes" id="UP001208690">
    <property type="component" value="Unassembled WGS sequence"/>
</dbReference>
<keyword evidence="3" id="KW-0804">Transcription</keyword>
<dbReference type="SUPFAM" id="SSF46689">
    <property type="entry name" value="Homeodomain-like"/>
    <property type="match status" value="1"/>
</dbReference>
<dbReference type="PANTHER" id="PTHR47506">
    <property type="entry name" value="TRANSCRIPTIONAL REGULATORY PROTEIN"/>
    <property type="match status" value="1"/>
</dbReference>
<dbReference type="Gene3D" id="1.10.357.10">
    <property type="entry name" value="Tetracycline Repressor, domain 2"/>
    <property type="match status" value="1"/>
</dbReference>
<dbReference type="PROSITE" id="PS50977">
    <property type="entry name" value="HTH_TETR_2"/>
    <property type="match status" value="1"/>
</dbReference>
<dbReference type="SUPFAM" id="SSF48498">
    <property type="entry name" value="Tetracyclin repressor-like, C-terminal domain"/>
    <property type="match status" value="1"/>
</dbReference>
<proteinExistence type="predicted"/>
<accession>A0ABT3B909</accession>
<dbReference type="Pfam" id="PF00440">
    <property type="entry name" value="TetR_N"/>
    <property type="match status" value="1"/>
</dbReference>
<evidence type="ECO:0000256" key="1">
    <source>
        <dbReference type="ARBA" id="ARBA00023015"/>
    </source>
</evidence>
<sequence>MTKAFPKPPRRIGRPRNFRTDDALEAAMLTFWRNGYAQTSLGDLVRETKASRNSLYKTFGDKRAIFIASLKLYADRFEARAAEAMAGEPDAGAVLHRLLRASALRLSGGEAPAGCLRCNSTLEIGGMDAEIDAALDDANARFTSIMTAVAQRAAEEGTLPTDRVEAVGLFLSATVAGMVLLAKAGADRAALLAVAATAQSAIRQT</sequence>
<keyword evidence="1" id="KW-0805">Transcription regulation</keyword>
<evidence type="ECO:0000256" key="3">
    <source>
        <dbReference type="ARBA" id="ARBA00023163"/>
    </source>
</evidence>
<dbReference type="InterPro" id="IPR009057">
    <property type="entry name" value="Homeodomain-like_sf"/>
</dbReference>
<dbReference type="InterPro" id="IPR001647">
    <property type="entry name" value="HTH_TetR"/>
</dbReference>
<evidence type="ECO:0000256" key="2">
    <source>
        <dbReference type="ARBA" id="ARBA00023125"/>
    </source>
</evidence>
<evidence type="ECO:0000259" key="5">
    <source>
        <dbReference type="PROSITE" id="PS50977"/>
    </source>
</evidence>
<protein>
    <submittedName>
        <fullName evidence="6">TetR/AcrR family transcriptional regulator</fullName>
    </submittedName>
</protein>
<evidence type="ECO:0000256" key="4">
    <source>
        <dbReference type="PROSITE-ProRule" id="PRU00335"/>
    </source>
</evidence>
<feature type="domain" description="HTH tetR-type" evidence="5">
    <location>
        <begin position="17"/>
        <end position="77"/>
    </location>
</feature>